<feature type="transmembrane region" description="Helical" evidence="1">
    <location>
        <begin position="6"/>
        <end position="26"/>
    </location>
</feature>
<keyword evidence="1" id="KW-0472">Membrane</keyword>
<dbReference type="Proteomes" id="UP000032803">
    <property type="component" value="Chromosome I"/>
</dbReference>
<dbReference type="HOGENOM" id="CLU_171012_0_0_6"/>
<dbReference type="KEGG" id="lha:LHA_2009"/>
<dbReference type="PATRIC" id="fig|449.7.peg.2138"/>
<evidence type="ECO:0008006" key="4">
    <source>
        <dbReference type="Google" id="ProtNLM"/>
    </source>
</evidence>
<feature type="transmembrane region" description="Helical" evidence="1">
    <location>
        <begin position="90"/>
        <end position="112"/>
    </location>
</feature>
<dbReference type="AlphaFoldDB" id="A0A0A8UQA8"/>
<dbReference type="STRING" id="449.LHA_2009"/>
<evidence type="ECO:0000256" key="1">
    <source>
        <dbReference type="SAM" id="Phobius"/>
    </source>
</evidence>
<accession>A0A0A8UQA8</accession>
<keyword evidence="1" id="KW-1133">Transmembrane helix</keyword>
<sequence length="113" mass="12300">MILILAIIFFSLAAILGIYLLSYVLAEQNTPKGVAIIHGAMASCGLLLVIIYSLLYQPPTASLIIFLLAALGGIFIFYRDITGKKVPKLLAMGHGSIAVIGFILLILFTFYYF</sequence>
<keyword evidence="3" id="KW-1185">Reference proteome</keyword>
<dbReference type="EMBL" id="LN681225">
    <property type="protein sequence ID" value="CEK11035.1"/>
    <property type="molecule type" value="Genomic_DNA"/>
</dbReference>
<dbReference type="RefSeq" id="WP_197541138.1">
    <property type="nucleotide sequence ID" value="NZ_LN681225.1"/>
</dbReference>
<proteinExistence type="predicted"/>
<gene>
    <name evidence="2" type="ORF">LHA_2009</name>
</gene>
<evidence type="ECO:0000313" key="2">
    <source>
        <dbReference type="EMBL" id="CEK11035.1"/>
    </source>
</evidence>
<name>A0A0A8UQA8_LEGHA</name>
<feature type="transmembrane region" description="Helical" evidence="1">
    <location>
        <begin position="61"/>
        <end position="78"/>
    </location>
</feature>
<organism evidence="2 3">
    <name type="scientific">Legionella hackeliae</name>
    <dbReference type="NCBI Taxonomy" id="449"/>
    <lineage>
        <taxon>Bacteria</taxon>
        <taxon>Pseudomonadati</taxon>
        <taxon>Pseudomonadota</taxon>
        <taxon>Gammaproteobacteria</taxon>
        <taxon>Legionellales</taxon>
        <taxon>Legionellaceae</taxon>
        <taxon>Legionella</taxon>
    </lineage>
</organism>
<protein>
    <recommendedName>
        <fullName evidence="4">Transmembrane protein</fullName>
    </recommendedName>
</protein>
<reference evidence="3" key="1">
    <citation type="submission" date="2014-09" db="EMBL/GenBank/DDBJ databases">
        <authorList>
            <person name="Gomez-Valero L."/>
        </authorList>
    </citation>
    <scope>NUCLEOTIDE SEQUENCE [LARGE SCALE GENOMIC DNA]</scope>
    <source>
        <strain evidence="3">ATCC35250</strain>
    </source>
</reference>
<feature type="transmembrane region" description="Helical" evidence="1">
    <location>
        <begin position="33"/>
        <end position="55"/>
    </location>
</feature>
<evidence type="ECO:0000313" key="3">
    <source>
        <dbReference type="Proteomes" id="UP000032803"/>
    </source>
</evidence>
<keyword evidence="1" id="KW-0812">Transmembrane</keyword>